<feature type="domain" description="GST N-terminal" evidence="2">
    <location>
        <begin position="73"/>
        <end position="154"/>
    </location>
</feature>
<dbReference type="InterPro" id="IPR040079">
    <property type="entry name" value="Glutathione_S-Trfase"/>
</dbReference>
<dbReference type="OrthoDB" id="2309723at2759"/>
<gene>
    <name evidence="4" type="ORF">PAPOLLO_LOCUS20168</name>
</gene>
<keyword evidence="5" id="KW-1185">Reference proteome</keyword>
<dbReference type="FunFam" id="1.20.1050.10:FF:000007">
    <property type="entry name" value="Glutathione S-transferase 1-1"/>
    <property type="match status" value="1"/>
</dbReference>
<evidence type="ECO:0000313" key="5">
    <source>
        <dbReference type="Proteomes" id="UP000691718"/>
    </source>
</evidence>
<comment type="caution">
    <text evidence="4">The sequence shown here is derived from an EMBL/GenBank/DDBJ whole genome shotgun (WGS) entry which is preliminary data.</text>
</comment>
<feature type="domain" description="GST C-terminal" evidence="3">
    <location>
        <begin position="160"/>
        <end position="285"/>
    </location>
</feature>
<reference evidence="4" key="1">
    <citation type="submission" date="2021-04" db="EMBL/GenBank/DDBJ databases">
        <authorList>
            <person name="Tunstrom K."/>
        </authorList>
    </citation>
    <scope>NUCLEOTIDE SEQUENCE</scope>
</reference>
<comment type="subunit">
    <text evidence="1">Homodimer.</text>
</comment>
<dbReference type="AlphaFoldDB" id="A0A8S3XNT9"/>
<dbReference type="Pfam" id="PF00043">
    <property type="entry name" value="GST_C"/>
    <property type="match status" value="1"/>
</dbReference>
<dbReference type="PANTHER" id="PTHR43969">
    <property type="entry name" value="GLUTATHIONE S TRANSFERASE D10, ISOFORM A-RELATED"/>
    <property type="match status" value="1"/>
</dbReference>
<protein>
    <submittedName>
        <fullName evidence="4">(apollo) hypothetical protein</fullName>
    </submittedName>
</protein>
<dbReference type="CDD" id="cd03177">
    <property type="entry name" value="GST_C_Delta_Epsilon"/>
    <property type="match status" value="1"/>
</dbReference>
<dbReference type="Pfam" id="PF13417">
    <property type="entry name" value="GST_N_3"/>
    <property type="match status" value="1"/>
</dbReference>
<organism evidence="4 5">
    <name type="scientific">Parnassius apollo</name>
    <name type="common">Apollo butterfly</name>
    <name type="synonym">Papilio apollo</name>
    <dbReference type="NCBI Taxonomy" id="110799"/>
    <lineage>
        <taxon>Eukaryota</taxon>
        <taxon>Metazoa</taxon>
        <taxon>Ecdysozoa</taxon>
        <taxon>Arthropoda</taxon>
        <taxon>Hexapoda</taxon>
        <taxon>Insecta</taxon>
        <taxon>Pterygota</taxon>
        <taxon>Neoptera</taxon>
        <taxon>Endopterygota</taxon>
        <taxon>Lepidoptera</taxon>
        <taxon>Glossata</taxon>
        <taxon>Ditrysia</taxon>
        <taxon>Papilionoidea</taxon>
        <taxon>Papilionidae</taxon>
        <taxon>Parnassiinae</taxon>
        <taxon>Parnassini</taxon>
        <taxon>Parnassius</taxon>
        <taxon>Parnassius</taxon>
    </lineage>
</organism>
<evidence type="ECO:0000259" key="2">
    <source>
        <dbReference type="PROSITE" id="PS50404"/>
    </source>
</evidence>
<evidence type="ECO:0000259" key="3">
    <source>
        <dbReference type="PROSITE" id="PS50405"/>
    </source>
</evidence>
<dbReference type="SFLD" id="SFLDS00019">
    <property type="entry name" value="Glutathione_Transferase_(cytos"/>
    <property type="match status" value="1"/>
</dbReference>
<dbReference type="PROSITE" id="PS50404">
    <property type="entry name" value="GST_NTER"/>
    <property type="match status" value="1"/>
</dbReference>
<evidence type="ECO:0000256" key="1">
    <source>
        <dbReference type="ARBA" id="ARBA00011738"/>
    </source>
</evidence>
<sequence length="291" mass="32200">MSDKRCCVPRCKESGVIVSKKSADIKSKPIEEILSVPEQSTSSVSNKSADITRKPIEEILSVPEQSSSSEDNMAIDLYYTPSSAPCRVVLLVAAALNIQLNPHVVNLRGGEQLQPEFLKLNPQHTVPTIVDDGFSLWESRAISRYLVNTYGVDSSLYPTDPKVRALVDQRLDFDIGTLYPRFAEYFYPQIFAGASADKALHGKLQEGLKFLNTFLEGNKYAAGNELTLADLSLVATVSTIDAAGISLHEYPNVERWFELVKKTAPDYEEANGRGIQVFKAMVKNLLPRSEL</sequence>
<dbReference type="PANTHER" id="PTHR43969:SF9">
    <property type="entry name" value="GLUTATHIONE S TRANSFERASE D10, ISOFORM A-RELATED"/>
    <property type="match status" value="1"/>
</dbReference>
<name>A0A8S3XNT9_PARAO</name>
<dbReference type="InterPro" id="IPR010987">
    <property type="entry name" value="Glutathione-S-Trfase_C-like"/>
</dbReference>
<dbReference type="PROSITE" id="PS50405">
    <property type="entry name" value="GST_CTER"/>
    <property type="match status" value="1"/>
</dbReference>
<dbReference type="Proteomes" id="UP000691718">
    <property type="component" value="Unassembled WGS sequence"/>
</dbReference>
<evidence type="ECO:0000313" key="4">
    <source>
        <dbReference type="EMBL" id="CAG5033667.1"/>
    </source>
</evidence>
<accession>A0A8S3XNT9</accession>
<dbReference type="SFLD" id="SFLDG00358">
    <property type="entry name" value="Main_(cytGST)"/>
    <property type="match status" value="1"/>
</dbReference>
<dbReference type="EMBL" id="CAJQZP010001258">
    <property type="protein sequence ID" value="CAG5033667.1"/>
    <property type="molecule type" value="Genomic_DNA"/>
</dbReference>
<dbReference type="InterPro" id="IPR004045">
    <property type="entry name" value="Glutathione_S-Trfase_N"/>
</dbReference>
<dbReference type="GO" id="GO:0004364">
    <property type="term" value="F:glutathione transferase activity"/>
    <property type="evidence" value="ECO:0007669"/>
    <property type="project" value="TreeGrafter"/>
</dbReference>
<dbReference type="CDD" id="cd03045">
    <property type="entry name" value="GST_N_Delta_Epsilon"/>
    <property type="match status" value="1"/>
</dbReference>
<dbReference type="InterPro" id="IPR004046">
    <property type="entry name" value="GST_C"/>
</dbReference>
<proteinExistence type="predicted"/>
<dbReference type="SFLD" id="SFLDG01153">
    <property type="entry name" value="Main.4:_Theta-like"/>
    <property type="match status" value="1"/>
</dbReference>
<dbReference type="FunFam" id="3.40.30.10:FF:000034">
    <property type="entry name" value="glutathione S-transferase 1"/>
    <property type="match status" value="1"/>
</dbReference>
<dbReference type="GO" id="GO:0006749">
    <property type="term" value="P:glutathione metabolic process"/>
    <property type="evidence" value="ECO:0007669"/>
    <property type="project" value="TreeGrafter"/>
</dbReference>